<gene>
    <name evidence="2" type="ORF">AMECASPLE_039090</name>
</gene>
<dbReference type="Proteomes" id="UP001469553">
    <property type="component" value="Unassembled WGS sequence"/>
</dbReference>
<protein>
    <recommendedName>
        <fullName evidence="1">Integrase core domain-containing protein</fullName>
    </recommendedName>
</protein>
<name>A0ABV0ZHU7_9TELE</name>
<evidence type="ECO:0000313" key="2">
    <source>
        <dbReference type="EMBL" id="MEQ2305556.1"/>
    </source>
</evidence>
<proteinExistence type="predicted"/>
<dbReference type="InterPro" id="IPR058913">
    <property type="entry name" value="Integrase_dom_put"/>
</dbReference>
<comment type="caution">
    <text evidence="2">The sequence shown here is derived from an EMBL/GenBank/DDBJ whole genome shotgun (WGS) entry which is preliminary data.</text>
</comment>
<dbReference type="PANTHER" id="PTHR46791">
    <property type="entry name" value="EXPRESSED PROTEIN"/>
    <property type="match status" value="1"/>
</dbReference>
<keyword evidence="3" id="KW-1185">Reference proteome</keyword>
<accession>A0ABV0ZHU7</accession>
<sequence length="115" mass="13918">MPHTYRQKNVHQTTQQYAFFLFFPIRIERLWRDVYVGALDLFYTIFNKLETEGLLNPDNEVHLYALHQCHVPHIQKHLEVFQHGWNCHRLSSEGNQSPLQLWTYQQRDAQQEPLE</sequence>
<feature type="non-terminal residue" evidence="2">
    <location>
        <position position="115"/>
    </location>
</feature>
<dbReference type="PANTHER" id="PTHR46791:SF4">
    <property type="match status" value="1"/>
</dbReference>
<evidence type="ECO:0000313" key="3">
    <source>
        <dbReference type="Proteomes" id="UP001469553"/>
    </source>
</evidence>
<dbReference type="Pfam" id="PF24764">
    <property type="entry name" value="rva_4"/>
    <property type="match status" value="1"/>
</dbReference>
<reference evidence="2 3" key="1">
    <citation type="submission" date="2021-06" db="EMBL/GenBank/DDBJ databases">
        <authorList>
            <person name="Palmer J.M."/>
        </authorList>
    </citation>
    <scope>NUCLEOTIDE SEQUENCE [LARGE SCALE GENOMIC DNA]</scope>
    <source>
        <strain evidence="2 3">AS_MEX2019</strain>
        <tissue evidence="2">Muscle</tissue>
    </source>
</reference>
<evidence type="ECO:0000259" key="1">
    <source>
        <dbReference type="Pfam" id="PF24764"/>
    </source>
</evidence>
<feature type="domain" description="Integrase core" evidence="1">
    <location>
        <begin position="25"/>
        <end position="105"/>
    </location>
</feature>
<dbReference type="EMBL" id="JAHRIP010064190">
    <property type="protein sequence ID" value="MEQ2305556.1"/>
    <property type="molecule type" value="Genomic_DNA"/>
</dbReference>
<organism evidence="2 3">
    <name type="scientific">Ameca splendens</name>
    <dbReference type="NCBI Taxonomy" id="208324"/>
    <lineage>
        <taxon>Eukaryota</taxon>
        <taxon>Metazoa</taxon>
        <taxon>Chordata</taxon>
        <taxon>Craniata</taxon>
        <taxon>Vertebrata</taxon>
        <taxon>Euteleostomi</taxon>
        <taxon>Actinopterygii</taxon>
        <taxon>Neopterygii</taxon>
        <taxon>Teleostei</taxon>
        <taxon>Neoteleostei</taxon>
        <taxon>Acanthomorphata</taxon>
        <taxon>Ovalentaria</taxon>
        <taxon>Atherinomorphae</taxon>
        <taxon>Cyprinodontiformes</taxon>
        <taxon>Goodeidae</taxon>
        <taxon>Ameca</taxon>
    </lineage>
</organism>